<feature type="region of interest" description="Disordered" evidence="1">
    <location>
        <begin position="32"/>
        <end position="58"/>
    </location>
</feature>
<name>A0A4P9WF12_9FUNG</name>
<evidence type="ECO:0000256" key="1">
    <source>
        <dbReference type="SAM" id="MobiDB-lite"/>
    </source>
</evidence>
<dbReference type="SUPFAM" id="SSF52540">
    <property type="entry name" value="P-loop containing nucleoside triphosphate hydrolases"/>
    <property type="match status" value="1"/>
</dbReference>
<dbReference type="AlphaFoldDB" id="A0A4P9WF12"/>
<protein>
    <submittedName>
        <fullName evidence="2">Uncharacterized protein</fullName>
    </submittedName>
</protein>
<evidence type="ECO:0000313" key="3">
    <source>
        <dbReference type="Proteomes" id="UP000269721"/>
    </source>
</evidence>
<keyword evidence="3" id="KW-1185">Reference proteome</keyword>
<dbReference type="EMBL" id="KZ995281">
    <property type="protein sequence ID" value="RKO90992.1"/>
    <property type="molecule type" value="Genomic_DNA"/>
</dbReference>
<gene>
    <name evidence="2" type="ORF">BDK51DRAFT_28437</name>
</gene>
<reference evidence="3" key="1">
    <citation type="journal article" date="2018" name="Nat. Microbiol.">
        <title>Leveraging single-cell genomics to expand the fungal tree of life.</title>
        <authorList>
            <person name="Ahrendt S.R."/>
            <person name="Quandt C.A."/>
            <person name="Ciobanu D."/>
            <person name="Clum A."/>
            <person name="Salamov A."/>
            <person name="Andreopoulos B."/>
            <person name="Cheng J.F."/>
            <person name="Woyke T."/>
            <person name="Pelin A."/>
            <person name="Henrissat B."/>
            <person name="Reynolds N.K."/>
            <person name="Benny G.L."/>
            <person name="Smith M.E."/>
            <person name="James T.Y."/>
            <person name="Grigoriev I.V."/>
        </authorList>
    </citation>
    <scope>NUCLEOTIDE SEQUENCE [LARGE SCALE GENOMIC DNA]</scope>
</reference>
<dbReference type="InterPro" id="IPR027417">
    <property type="entry name" value="P-loop_NTPase"/>
</dbReference>
<dbReference type="Proteomes" id="UP000269721">
    <property type="component" value="Unassembled WGS sequence"/>
</dbReference>
<organism evidence="2 3">
    <name type="scientific">Blyttiomyces helicus</name>
    <dbReference type="NCBI Taxonomy" id="388810"/>
    <lineage>
        <taxon>Eukaryota</taxon>
        <taxon>Fungi</taxon>
        <taxon>Fungi incertae sedis</taxon>
        <taxon>Chytridiomycota</taxon>
        <taxon>Chytridiomycota incertae sedis</taxon>
        <taxon>Chytridiomycetes</taxon>
        <taxon>Chytridiomycetes incertae sedis</taxon>
        <taxon>Blyttiomyces</taxon>
    </lineage>
</organism>
<accession>A0A4P9WF12</accession>
<dbReference type="Gene3D" id="3.40.50.300">
    <property type="entry name" value="P-loop containing nucleotide triphosphate hydrolases"/>
    <property type="match status" value="1"/>
</dbReference>
<evidence type="ECO:0000313" key="2">
    <source>
        <dbReference type="EMBL" id="RKO90992.1"/>
    </source>
</evidence>
<sequence length="559" mass="63572">MVNTINILMLGKSQSRKSTFINSIMQYAQTKGSLTETDPKKQIGGQNPDGPPIGSRDTSMQFGPRTYRVEHFPVIRHSFKPSLETIEEIDAPTRSGLPPTSANKLSRTYNLAPSTKWTGHNEVEDLPDIEVYQEFVEHQEGTVSLRIIDTPGIEDDLDVSSEDMLSKRVKSMLDIIREIQRTGGLNAIILTVGYSHMNGGNALKNIGSYCQMFGDYSDKIVVLFTSFTDTNAIEDETRERAHTRGRVELLCSLKGEGGKAISLPETLVVKYYDAQDPSLQPCLYQRHLNNVAISEIIPFCADKEPMRADRIDYIKLDDVSETDLQALTLLKRMPEDRKRLRTDQSREALDRETHSTAVLHQRIKDATRWLESHDTREEQCMHYVSNHYGPQSEEGHDYRLEVDCEHEITQVHLWSSKDCNHTILAGGVGARQVSARFWTMDLCECVFEFGVWTEKRILHHGRIRKTKQQLQQWKEDILEVSRLQRELVAGPEETKLEDEIFRVQSAIAYMQAKSLNPMELRDSSGAQAGLKLDLLVRNGYMRRGMASRVASIVTDLTDL</sequence>
<dbReference type="OrthoDB" id="8954335at2759"/>
<proteinExistence type="predicted"/>